<evidence type="ECO:0000313" key="8">
    <source>
        <dbReference type="Proteomes" id="UP000033618"/>
    </source>
</evidence>
<gene>
    <name evidence="7" type="ORF">WM40_01905</name>
</gene>
<dbReference type="PROSITE" id="PS50931">
    <property type="entry name" value="HTH_LYSR"/>
    <property type="match status" value="1"/>
</dbReference>
<dbReference type="GO" id="GO:0006351">
    <property type="term" value="P:DNA-templated transcription"/>
    <property type="evidence" value="ECO:0007669"/>
    <property type="project" value="TreeGrafter"/>
</dbReference>
<proteinExistence type="inferred from homology"/>
<evidence type="ECO:0000256" key="2">
    <source>
        <dbReference type="ARBA" id="ARBA00023015"/>
    </source>
</evidence>
<evidence type="ECO:0000256" key="3">
    <source>
        <dbReference type="ARBA" id="ARBA00023125"/>
    </source>
</evidence>
<dbReference type="Gene3D" id="1.10.10.10">
    <property type="entry name" value="Winged helix-like DNA-binding domain superfamily/Winged helix DNA-binding domain"/>
    <property type="match status" value="1"/>
</dbReference>
<evidence type="ECO:0000313" key="7">
    <source>
        <dbReference type="EMBL" id="KKB65355.1"/>
    </source>
</evidence>
<dbReference type="EMBL" id="LAQU01000001">
    <property type="protein sequence ID" value="KKB65355.1"/>
    <property type="molecule type" value="Genomic_DNA"/>
</dbReference>
<protein>
    <submittedName>
        <fullName evidence="7">LysR family transcriptional regulator</fullName>
    </submittedName>
</protein>
<dbReference type="InterPro" id="IPR005119">
    <property type="entry name" value="LysR_subst-bd"/>
</dbReference>
<sequence>MTIRPRLPLNALRAFESSARHESFTRAAAELSVTQAAVSQHVRALEGRLGVSLFKRLPRGLGVTDEGRALLLVLSDAFMRIENVLKQFDGMHARGGALHDVLTVGVVGTFAVGWLMPRLKQFRDMHPFIELRVMTHNNQVDVAAEGLDCAIRFGDGLWSGFDNVLLCNAPLTVLCTPELASRLVRPDNLRYQTLLRSYRTDEWAQWLEAAGLRTWTITGPMFDSSRLMVEAAMQGAGVALAPPSMFARELQSGALVRPFDTEIDAGGYWLTRPKTRGERGEATAVQFFQDWIIAQSATGG</sequence>
<evidence type="ECO:0000256" key="5">
    <source>
        <dbReference type="ARBA" id="ARBA00023163"/>
    </source>
</evidence>
<dbReference type="Proteomes" id="UP000033618">
    <property type="component" value="Unassembled WGS sequence"/>
</dbReference>
<dbReference type="RefSeq" id="WP_024904654.1">
    <property type="nucleotide sequence ID" value="NZ_CADFGU010000010.1"/>
</dbReference>
<dbReference type="STRING" id="28092.WM40_01905"/>
<dbReference type="PATRIC" id="fig|28092.6.peg.444"/>
<feature type="domain" description="HTH lysR-type" evidence="6">
    <location>
        <begin position="7"/>
        <end position="64"/>
    </location>
</feature>
<dbReference type="PANTHER" id="PTHR30537:SF70">
    <property type="entry name" value="HTH-TYPE TRANSCRIPTIONAL ACTIVATOR AMPR"/>
    <property type="match status" value="1"/>
</dbReference>
<keyword evidence="8" id="KW-1185">Reference proteome</keyword>
<dbReference type="InterPro" id="IPR058163">
    <property type="entry name" value="LysR-type_TF_proteobact-type"/>
</dbReference>
<dbReference type="InterPro" id="IPR036388">
    <property type="entry name" value="WH-like_DNA-bd_sf"/>
</dbReference>
<dbReference type="OrthoDB" id="8591238at2"/>
<dbReference type="PRINTS" id="PR00039">
    <property type="entry name" value="HTHLYSR"/>
</dbReference>
<accession>A0A0F5K5Y2</accession>
<dbReference type="Gene3D" id="3.40.190.10">
    <property type="entry name" value="Periplasmic binding protein-like II"/>
    <property type="match status" value="2"/>
</dbReference>
<dbReference type="FunFam" id="1.10.10.10:FF:000038">
    <property type="entry name" value="Glycine cleavage system transcriptional activator"/>
    <property type="match status" value="1"/>
</dbReference>
<dbReference type="SUPFAM" id="SSF46785">
    <property type="entry name" value="Winged helix' DNA-binding domain"/>
    <property type="match status" value="1"/>
</dbReference>
<dbReference type="PANTHER" id="PTHR30537">
    <property type="entry name" value="HTH-TYPE TRANSCRIPTIONAL REGULATOR"/>
    <property type="match status" value="1"/>
</dbReference>
<keyword evidence="4" id="KW-0010">Activator</keyword>
<organism evidence="7 8">
    <name type="scientific">Robbsia andropogonis</name>
    <dbReference type="NCBI Taxonomy" id="28092"/>
    <lineage>
        <taxon>Bacteria</taxon>
        <taxon>Pseudomonadati</taxon>
        <taxon>Pseudomonadota</taxon>
        <taxon>Betaproteobacteria</taxon>
        <taxon>Burkholderiales</taxon>
        <taxon>Burkholderiaceae</taxon>
        <taxon>Robbsia</taxon>
    </lineage>
</organism>
<dbReference type="AlphaFoldDB" id="A0A0F5K5Y2"/>
<dbReference type="Pfam" id="PF03466">
    <property type="entry name" value="LysR_substrate"/>
    <property type="match status" value="1"/>
</dbReference>
<name>A0A0F5K5Y2_9BURK</name>
<evidence type="ECO:0000259" key="6">
    <source>
        <dbReference type="PROSITE" id="PS50931"/>
    </source>
</evidence>
<comment type="similarity">
    <text evidence="1">Belongs to the LysR transcriptional regulatory family.</text>
</comment>
<dbReference type="InterPro" id="IPR036390">
    <property type="entry name" value="WH_DNA-bd_sf"/>
</dbReference>
<dbReference type="GO" id="GO:0043565">
    <property type="term" value="F:sequence-specific DNA binding"/>
    <property type="evidence" value="ECO:0007669"/>
    <property type="project" value="TreeGrafter"/>
</dbReference>
<keyword evidence="5" id="KW-0804">Transcription</keyword>
<comment type="caution">
    <text evidence="7">The sequence shown here is derived from an EMBL/GenBank/DDBJ whole genome shotgun (WGS) entry which is preliminary data.</text>
</comment>
<dbReference type="SUPFAM" id="SSF53850">
    <property type="entry name" value="Periplasmic binding protein-like II"/>
    <property type="match status" value="1"/>
</dbReference>
<keyword evidence="3" id="KW-0238">DNA-binding</keyword>
<keyword evidence="2" id="KW-0805">Transcription regulation</keyword>
<dbReference type="InterPro" id="IPR000847">
    <property type="entry name" value="LysR_HTH_N"/>
</dbReference>
<evidence type="ECO:0000256" key="4">
    <source>
        <dbReference type="ARBA" id="ARBA00023159"/>
    </source>
</evidence>
<evidence type="ECO:0000256" key="1">
    <source>
        <dbReference type="ARBA" id="ARBA00009437"/>
    </source>
</evidence>
<dbReference type="Pfam" id="PF00126">
    <property type="entry name" value="HTH_1"/>
    <property type="match status" value="1"/>
</dbReference>
<dbReference type="GO" id="GO:0003700">
    <property type="term" value="F:DNA-binding transcription factor activity"/>
    <property type="evidence" value="ECO:0007669"/>
    <property type="project" value="InterPro"/>
</dbReference>
<reference evidence="7 8" key="1">
    <citation type="submission" date="2015-03" db="EMBL/GenBank/DDBJ databases">
        <title>Draft Genome Sequence of Burkholderia andropogonis type strain ICMP2807, isolated from Sorghum bicolor.</title>
        <authorList>
            <person name="Lopes-Santos L."/>
            <person name="Castro D.B."/>
            <person name="Ottoboni L.M."/>
            <person name="Park D."/>
            <person name="Weirc B.S."/>
            <person name="Destefano S.A."/>
        </authorList>
    </citation>
    <scope>NUCLEOTIDE SEQUENCE [LARGE SCALE GENOMIC DNA]</scope>
    <source>
        <strain evidence="7 8">ICMP2807</strain>
    </source>
</reference>